<dbReference type="AlphaFoldDB" id="A0A7R7XL47"/>
<evidence type="ECO:0000313" key="3">
    <source>
        <dbReference type="EMBL" id="BCS22574.1"/>
    </source>
</evidence>
<reference evidence="3" key="2">
    <citation type="submission" date="2021-02" db="EMBL/GenBank/DDBJ databases">
        <title>Aspergillus puulaauensis MK2 genome sequence.</title>
        <authorList>
            <person name="Futagami T."/>
            <person name="Mori K."/>
            <person name="Kadooka C."/>
            <person name="Tanaka T."/>
        </authorList>
    </citation>
    <scope>NUCLEOTIDE SEQUENCE</scope>
    <source>
        <strain evidence="3">MK2</strain>
    </source>
</reference>
<accession>A0A7R7XL47</accession>
<feature type="compositionally biased region" description="Basic and acidic residues" evidence="1">
    <location>
        <begin position="691"/>
        <end position="710"/>
    </location>
</feature>
<gene>
    <name evidence="3" type="ORF">APUU_30799A</name>
</gene>
<sequence length="723" mass="79475">MTRLVLPPASRYSSKLQTARYTVGWICVLPTEFSAARRMLDEEYPADDLIRGEGDRNSYILGRIGKHNVVLNCPPAGTSGELRAARTATDMKSSFPWIRFVLLVGIGGGVPARKHDIRLGDVVAGTSVVPLDKGAATDHGFRPDVKCLWPPDVLSAAVTFLESHLQARNLARIVEEAATDPVRGRCSRPKIDRLYCSSYLHHEDCDCLRSDPEYFTRIHHRNPRQGTLVSAHHGRIGSGNAVIKDAHTRDEYAKRHNVLCVEMEAVGVMEVTGCLPIRGISDYADGHKNDDWQPYAALAAAVYAKELLQAMSTADVERCVLHVAGNILESFINGAVCSASSHSAGSSLQSAQSVMEGLMDRHEIVVTLLDGPIQNLGDQTRIKLEDVQKVKELQSSQTRIQEALQHLGARVDQQAENSNYVTRAEWEKLRAQVQQNTSNIEALSTTTQDTLDTTVRLMDDLGHHINKEKFIFVARILNSAKEYTDHATRFGKAYKGKERRTKDSESTTTSPPPSEKAGPSSSGRAGTAAFSNSQPQSGPEPQSPTPSFYENFRSKFTGKKETGSRSSTPTEESRPKIPPRPLHGFVREPVTSPISPYLHDSPATPGGLRPGGHGLPPRPNIRQPPRPSPQRQPSPRTQPQSSNTSRHASPSGRPNQAMQDREMHTPRSQQSTGGSAMSGTTLSSQHLSEQMNEKPEEAEYERKPVKDIRSMFEQGGHTPSSKK</sequence>
<dbReference type="InterPro" id="IPR035994">
    <property type="entry name" value="Nucleoside_phosphorylase_sf"/>
</dbReference>
<dbReference type="OrthoDB" id="1577640at2759"/>
<feature type="domain" description="Nucleoside phosphorylase" evidence="2">
    <location>
        <begin position="24"/>
        <end position="292"/>
    </location>
</feature>
<protein>
    <recommendedName>
        <fullName evidence="2">Nucleoside phosphorylase domain-containing protein</fullName>
    </recommendedName>
</protein>
<dbReference type="EMBL" id="AP024445">
    <property type="protein sequence ID" value="BCS22574.1"/>
    <property type="molecule type" value="Genomic_DNA"/>
</dbReference>
<dbReference type="PANTHER" id="PTHR46082:SF6">
    <property type="entry name" value="AAA+ ATPASE DOMAIN-CONTAINING PROTEIN-RELATED"/>
    <property type="match status" value="1"/>
</dbReference>
<dbReference type="GeneID" id="64972579"/>
<name>A0A7R7XL47_9EURO</name>
<dbReference type="SUPFAM" id="SSF53167">
    <property type="entry name" value="Purine and uridine phosphorylases"/>
    <property type="match status" value="1"/>
</dbReference>
<evidence type="ECO:0000259" key="2">
    <source>
        <dbReference type="Pfam" id="PF01048"/>
    </source>
</evidence>
<dbReference type="GO" id="GO:0009116">
    <property type="term" value="P:nucleoside metabolic process"/>
    <property type="evidence" value="ECO:0007669"/>
    <property type="project" value="InterPro"/>
</dbReference>
<feature type="region of interest" description="Disordered" evidence="1">
    <location>
        <begin position="491"/>
        <end position="723"/>
    </location>
</feature>
<keyword evidence="4" id="KW-1185">Reference proteome</keyword>
<dbReference type="KEGG" id="apuu:APUU_30799A"/>
<reference evidence="3" key="1">
    <citation type="submission" date="2021-01" db="EMBL/GenBank/DDBJ databases">
        <authorList>
            <consortium name="Aspergillus puulaauensis MK2 genome sequencing consortium"/>
            <person name="Kazuki M."/>
            <person name="Futagami T."/>
        </authorList>
    </citation>
    <scope>NUCLEOTIDE SEQUENCE</scope>
    <source>
        <strain evidence="3">MK2</strain>
    </source>
</reference>
<feature type="compositionally biased region" description="Low complexity" evidence="1">
    <location>
        <begin position="531"/>
        <end position="540"/>
    </location>
</feature>
<proteinExistence type="predicted"/>
<dbReference type="Pfam" id="PF01048">
    <property type="entry name" value="PNP_UDP_1"/>
    <property type="match status" value="1"/>
</dbReference>
<dbReference type="InterPro" id="IPR053137">
    <property type="entry name" value="NLR-like"/>
</dbReference>
<dbReference type="PANTHER" id="PTHR46082">
    <property type="entry name" value="ATP/GTP-BINDING PROTEIN-RELATED"/>
    <property type="match status" value="1"/>
</dbReference>
<feature type="compositionally biased region" description="Polar residues" evidence="1">
    <location>
        <begin position="646"/>
        <end position="658"/>
    </location>
</feature>
<dbReference type="Proteomes" id="UP000654913">
    <property type="component" value="Chromosome 3"/>
</dbReference>
<evidence type="ECO:0000256" key="1">
    <source>
        <dbReference type="SAM" id="MobiDB-lite"/>
    </source>
</evidence>
<dbReference type="GO" id="GO:0003824">
    <property type="term" value="F:catalytic activity"/>
    <property type="evidence" value="ECO:0007669"/>
    <property type="project" value="InterPro"/>
</dbReference>
<feature type="compositionally biased region" description="Pro residues" evidence="1">
    <location>
        <begin position="616"/>
        <end position="632"/>
    </location>
</feature>
<feature type="compositionally biased region" description="Low complexity" evidence="1">
    <location>
        <begin position="633"/>
        <end position="645"/>
    </location>
</feature>
<evidence type="ECO:0000313" key="4">
    <source>
        <dbReference type="Proteomes" id="UP000654913"/>
    </source>
</evidence>
<feature type="compositionally biased region" description="Polar residues" evidence="1">
    <location>
        <begin position="666"/>
        <end position="690"/>
    </location>
</feature>
<dbReference type="RefSeq" id="XP_041554768.1">
    <property type="nucleotide sequence ID" value="XM_041701933.1"/>
</dbReference>
<dbReference type="InterPro" id="IPR000845">
    <property type="entry name" value="Nucleoside_phosphorylase_d"/>
</dbReference>
<dbReference type="Gene3D" id="3.40.50.1580">
    <property type="entry name" value="Nucleoside phosphorylase domain"/>
    <property type="match status" value="1"/>
</dbReference>
<organism evidence="3 4">
    <name type="scientific">Aspergillus puulaauensis</name>
    <dbReference type="NCBI Taxonomy" id="1220207"/>
    <lineage>
        <taxon>Eukaryota</taxon>
        <taxon>Fungi</taxon>
        <taxon>Dikarya</taxon>
        <taxon>Ascomycota</taxon>
        <taxon>Pezizomycotina</taxon>
        <taxon>Eurotiomycetes</taxon>
        <taxon>Eurotiomycetidae</taxon>
        <taxon>Eurotiales</taxon>
        <taxon>Aspergillaceae</taxon>
        <taxon>Aspergillus</taxon>
    </lineage>
</organism>